<dbReference type="AlphaFoldDB" id="A0A8J3BUU4"/>
<proteinExistence type="predicted"/>
<name>A0A8J3BUU4_9ACTN</name>
<feature type="compositionally biased region" description="Basic and acidic residues" evidence="1">
    <location>
        <begin position="97"/>
        <end position="107"/>
    </location>
</feature>
<feature type="region of interest" description="Disordered" evidence="1">
    <location>
        <begin position="29"/>
        <end position="66"/>
    </location>
</feature>
<sequence>MSVMSPPPELFQRWVHVHEEDEAGVRVYRPADAPLPPARGRDGIEFHPDGSLCQYSPGPADAPIGRDGAWRVAAEDTLEITSSRGEDQFQIVSIEPDELRLRPRHPDPVPSSRR</sequence>
<protein>
    <submittedName>
        <fullName evidence="2">Uncharacterized protein</fullName>
    </submittedName>
</protein>
<reference evidence="2" key="2">
    <citation type="submission" date="2020-09" db="EMBL/GenBank/DDBJ databases">
        <authorList>
            <person name="Sun Q."/>
            <person name="Ohkuma M."/>
        </authorList>
    </citation>
    <scope>NUCLEOTIDE SEQUENCE</scope>
    <source>
        <strain evidence="2">JCM 3091</strain>
    </source>
</reference>
<evidence type="ECO:0000256" key="1">
    <source>
        <dbReference type="SAM" id="MobiDB-lite"/>
    </source>
</evidence>
<dbReference type="Proteomes" id="UP000662200">
    <property type="component" value="Unassembled WGS sequence"/>
</dbReference>
<comment type="caution">
    <text evidence="2">The sequence shown here is derived from an EMBL/GenBank/DDBJ whole genome shotgun (WGS) entry which is preliminary data.</text>
</comment>
<evidence type="ECO:0000313" key="2">
    <source>
        <dbReference type="EMBL" id="GGK39846.1"/>
    </source>
</evidence>
<reference evidence="2" key="1">
    <citation type="journal article" date="2014" name="Int. J. Syst. Evol. Microbiol.">
        <title>Complete genome sequence of Corynebacterium casei LMG S-19264T (=DSM 44701T), isolated from a smear-ripened cheese.</title>
        <authorList>
            <consortium name="US DOE Joint Genome Institute (JGI-PGF)"/>
            <person name="Walter F."/>
            <person name="Albersmeier A."/>
            <person name="Kalinowski J."/>
            <person name="Ruckert C."/>
        </authorList>
    </citation>
    <scope>NUCLEOTIDE SEQUENCE</scope>
    <source>
        <strain evidence="2">JCM 3091</strain>
    </source>
</reference>
<feature type="compositionally biased region" description="Basic and acidic residues" evidence="1">
    <location>
        <begin position="39"/>
        <end position="48"/>
    </location>
</feature>
<dbReference type="EMBL" id="BMQC01000016">
    <property type="protein sequence ID" value="GGK39846.1"/>
    <property type="molecule type" value="Genomic_DNA"/>
</dbReference>
<dbReference type="RefSeq" id="WP_189115490.1">
    <property type="nucleotide sequence ID" value="NZ_BMQC01000016.1"/>
</dbReference>
<organism evidence="2 3">
    <name type="scientific">Pilimelia terevasa</name>
    <dbReference type="NCBI Taxonomy" id="53372"/>
    <lineage>
        <taxon>Bacteria</taxon>
        <taxon>Bacillati</taxon>
        <taxon>Actinomycetota</taxon>
        <taxon>Actinomycetes</taxon>
        <taxon>Micromonosporales</taxon>
        <taxon>Micromonosporaceae</taxon>
        <taxon>Pilimelia</taxon>
    </lineage>
</organism>
<keyword evidence="3" id="KW-1185">Reference proteome</keyword>
<accession>A0A8J3BUU4</accession>
<gene>
    <name evidence="2" type="ORF">GCM10010124_35620</name>
</gene>
<feature type="region of interest" description="Disordered" evidence="1">
    <location>
        <begin position="82"/>
        <end position="114"/>
    </location>
</feature>
<evidence type="ECO:0000313" key="3">
    <source>
        <dbReference type="Proteomes" id="UP000662200"/>
    </source>
</evidence>